<gene>
    <name evidence="2" type="ORF">SAMN05660235_00811</name>
</gene>
<evidence type="ECO:0000313" key="2">
    <source>
        <dbReference type="EMBL" id="SDF21082.1"/>
    </source>
</evidence>
<name>A0A1G7J7X4_9FIRM</name>
<dbReference type="Pfam" id="PF07009">
    <property type="entry name" value="NusG_II"/>
    <property type="match status" value="1"/>
</dbReference>
<keyword evidence="1" id="KW-0812">Transmembrane</keyword>
<reference evidence="3" key="1">
    <citation type="submission" date="2016-10" db="EMBL/GenBank/DDBJ databases">
        <authorList>
            <person name="Varghese N."/>
            <person name="Submissions S."/>
        </authorList>
    </citation>
    <scope>NUCLEOTIDE SEQUENCE [LARGE SCALE GENOMIC DNA]</scope>
    <source>
        <strain evidence="3">DSM 23256</strain>
    </source>
</reference>
<feature type="transmembrane region" description="Helical" evidence="1">
    <location>
        <begin position="9"/>
        <end position="29"/>
    </location>
</feature>
<evidence type="ECO:0000256" key="1">
    <source>
        <dbReference type="SAM" id="Phobius"/>
    </source>
</evidence>
<dbReference type="STRING" id="1123285.SAMN05660235_00811"/>
<dbReference type="Proteomes" id="UP000243333">
    <property type="component" value="Unassembled WGS sequence"/>
</dbReference>
<dbReference type="EMBL" id="FNBU01000004">
    <property type="protein sequence ID" value="SDF21082.1"/>
    <property type="molecule type" value="Genomic_DNA"/>
</dbReference>
<dbReference type="Gene3D" id="2.60.320.10">
    <property type="entry name" value="N-utilization substance G protein NusG, insert domain"/>
    <property type="match status" value="1"/>
</dbReference>
<accession>A0A1G7J7X4</accession>
<proteinExistence type="predicted"/>
<dbReference type="InterPro" id="IPR038690">
    <property type="entry name" value="NusG_2_sf"/>
</dbReference>
<dbReference type="RefSeq" id="WP_245690242.1">
    <property type="nucleotide sequence ID" value="NZ_FNBU01000004.1"/>
</dbReference>
<dbReference type="CDD" id="cd09846">
    <property type="entry name" value="DUF1312"/>
    <property type="match status" value="1"/>
</dbReference>
<keyword evidence="3" id="KW-1185">Reference proteome</keyword>
<sequence length="126" mass="14001">MGITRADKWLAALLVAAALVGIGLELWFLPQSGSKVVQIWQDGQLVRTITLREGYREEIRLGGASRFNIVEIDGTRVRVRDADCPDRLCVRTGWVMAEPQQVVCLPYRVVVKVVSSAPPDVDTIVR</sequence>
<protein>
    <submittedName>
        <fullName evidence="2">NusG domain II</fullName>
    </submittedName>
</protein>
<organism evidence="2 3">
    <name type="scientific">Sporolituus thermophilus DSM 23256</name>
    <dbReference type="NCBI Taxonomy" id="1123285"/>
    <lineage>
        <taxon>Bacteria</taxon>
        <taxon>Bacillati</taxon>
        <taxon>Bacillota</taxon>
        <taxon>Negativicutes</taxon>
        <taxon>Selenomonadales</taxon>
        <taxon>Sporomusaceae</taxon>
        <taxon>Sporolituus</taxon>
    </lineage>
</organism>
<keyword evidence="1" id="KW-1133">Transmembrane helix</keyword>
<keyword evidence="1" id="KW-0472">Membrane</keyword>
<dbReference type="AlphaFoldDB" id="A0A1G7J7X4"/>
<evidence type="ECO:0000313" key="3">
    <source>
        <dbReference type="Proteomes" id="UP000243333"/>
    </source>
</evidence>